<sequence>MAQFGTSRFSALCSFASWPFLHSRVAEMAGQCWKGEIISHHIAKAAGRECRHI</sequence>
<dbReference type="AlphaFoldDB" id="A0A0A8ZHP7"/>
<protein>
    <submittedName>
        <fullName evidence="1">Uncharacterized protein</fullName>
    </submittedName>
</protein>
<reference evidence="1" key="2">
    <citation type="journal article" date="2015" name="Data Brief">
        <title>Shoot transcriptome of the giant reed, Arundo donax.</title>
        <authorList>
            <person name="Barrero R.A."/>
            <person name="Guerrero F.D."/>
            <person name="Moolhuijzen P."/>
            <person name="Goolsby J.A."/>
            <person name="Tidwell J."/>
            <person name="Bellgard S.E."/>
            <person name="Bellgard M.I."/>
        </authorList>
    </citation>
    <scope>NUCLEOTIDE SEQUENCE</scope>
    <source>
        <tissue evidence="1">Shoot tissue taken approximately 20 cm above the soil surface</tissue>
    </source>
</reference>
<accession>A0A0A8ZHP7</accession>
<proteinExistence type="predicted"/>
<dbReference type="EMBL" id="GBRH01260707">
    <property type="protein sequence ID" value="JAD37188.1"/>
    <property type="molecule type" value="Transcribed_RNA"/>
</dbReference>
<evidence type="ECO:0000313" key="1">
    <source>
        <dbReference type="EMBL" id="JAD37188.1"/>
    </source>
</evidence>
<organism evidence="1">
    <name type="scientific">Arundo donax</name>
    <name type="common">Giant reed</name>
    <name type="synonym">Donax arundinaceus</name>
    <dbReference type="NCBI Taxonomy" id="35708"/>
    <lineage>
        <taxon>Eukaryota</taxon>
        <taxon>Viridiplantae</taxon>
        <taxon>Streptophyta</taxon>
        <taxon>Embryophyta</taxon>
        <taxon>Tracheophyta</taxon>
        <taxon>Spermatophyta</taxon>
        <taxon>Magnoliopsida</taxon>
        <taxon>Liliopsida</taxon>
        <taxon>Poales</taxon>
        <taxon>Poaceae</taxon>
        <taxon>PACMAD clade</taxon>
        <taxon>Arundinoideae</taxon>
        <taxon>Arundineae</taxon>
        <taxon>Arundo</taxon>
    </lineage>
</organism>
<name>A0A0A8ZHP7_ARUDO</name>
<reference evidence="1" key="1">
    <citation type="submission" date="2014-09" db="EMBL/GenBank/DDBJ databases">
        <authorList>
            <person name="Magalhaes I.L.F."/>
            <person name="Oliveira U."/>
            <person name="Santos F.R."/>
            <person name="Vidigal T.H.D.A."/>
            <person name="Brescovit A.D."/>
            <person name="Santos A.J."/>
        </authorList>
    </citation>
    <scope>NUCLEOTIDE SEQUENCE</scope>
    <source>
        <tissue evidence="1">Shoot tissue taken approximately 20 cm above the soil surface</tissue>
    </source>
</reference>